<organism evidence="3 4">
    <name type="scientific">Kocuria tytonis</name>
    <dbReference type="NCBI Taxonomy" id="2054280"/>
    <lineage>
        <taxon>Bacteria</taxon>
        <taxon>Bacillati</taxon>
        <taxon>Actinomycetota</taxon>
        <taxon>Actinomycetes</taxon>
        <taxon>Micrococcales</taxon>
        <taxon>Micrococcaceae</taxon>
        <taxon>Kocuria</taxon>
    </lineage>
</organism>
<dbReference type="Pfam" id="PF07687">
    <property type="entry name" value="M20_dimer"/>
    <property type="match status" value="1"/>
</dbReference>
<dbReference type="EMBL" id="PNJG02000001">
    <property type="protein sequence ID" value="RKQ36867.1"/>
    <property type="molecule type" value="Genomic_DNA"/>
</dbReference>
<comment type="caution">
    <text evidence="3">The sequence shown here is derived from an EMBL/GenBank/DDBJ whole genome shotgun (WGS) entry which is preliminary data.</text>
</comment>
<gene>
    <name evidence="3" type="ORF">C1C97_004480</name>
</gene>
<keyword evidence="4" id="KW-1185">Reference proteome</keyword>
<keyword evidence="1" id="KW-0479">Metal-binding</keyword>
<dbReference type="InterPro" id="IPR002933">
    <property type="entry name" value="Peptidase_M20"/>
</dbReference>
<dbReference type="Gene3D" id="3.30.70.360">
    <property type="match status" value="1"/>
</dbReference>
<dbReference type="CDD" id="cd03886">
    <property type="entry name" value="M20_Acy1"/>
    <property type="match status" value="1"/>
</dbReference>
<evidence type="ECO:0000256" key="1">
    <source>
        <dbReference type="PIRSR" id="PIRSR005962-1"/>
    </source>
</evidence>
<dbReference type="RefSeq" id="WP_110919887.1">
    <property type="nucleotide sequence ID" value="NZ_PNJG02000001.1"/>
</dbReference>
<feature type="binding site" evidence="1">
    <location>
        <position position="102"/>
    </location>
    <ligand>
        <name>Mn(2+)</name>
        <dbReference type="ChEBI" id="CHEBI:29035"/>
        <label>2</label>
    </ligand>
</feature>
<dbReference type="SUPFAM" id="SSF55031">
    <property type="entry name" value="Bacterial exopeptidase dimerisation domain"/>
    <property type="match status" value="1"/>
</dbReference>
<feature type="binding site" evidence="1">
    <location>
        <position position="136"/>
    </location>
    <ligand>
        <name>Mn(2+)</name>
        <dbReference type="ChEBI" id="CHEBI:29035"/>
        <label>2</label>
    </ligand>
</feature>
<accession>A0A495A9Y3</accession>
<dbReference type="PANTHER" id="PTHR11014">
    <property type="entry name" value="PEPTIDASE M20 FAMILY MEMBER"/>
    <property type="match status" value="1"/>
</dbReference>
<dbReference type="InterPro" id="IPR036264">
    <property type="entry name" value="Bact_exopeptidase_dim_dom"/>
</dbReference>
<sequence length="394" mass="41925">MTFLEDARPLQDDLVALRRTLHTNPEVGTHLPWTQQQVLRALEGCGLEVTTGESLTSVVAVLRGGRPGPTVLLRGDMDGLPVVEQTGLDYASTNGNMHACGHDLHTAALVGAARLLSARRAELPGTVTFMFQPGEEGPGGAEPMIREGVLDITGERPVAAYGLHVNPGPRGEFSYRPGTAMAGANNLAVTFHGRGGHGSQPHTALDPVPAVCEFGTALQSMVTRRFSVFDPVVATMTGLSAGAANNVIPDSATISGDVRTLSRETTDRFPRLVRELAQGIAASHGLRADVEWSELYPPTVNDAAETALVSETLTRMFGAQRVSQNRDPRMGSEDFSFVLQEVPGCYFFLHCTPPEVDLASAGWNHSPTVRFDDSVLGAQAAALAGVAWERLARG</sequence>
<dbReference type="Proteomes" id="UP000249516">
    <property type="component" value="Unassembled WGS sequence"/>
</dbReference>
<evidence type="ECO:0000313" key="3">
    <source>
        <dbReference type="EMBL" id="RKQ36867.1"/>
    </source>
</evidence>
<dbReference type="AlphaFoldDB" id="A0A495A9Y3"/>
<dbReference type="GO" id="GO:0016787">
    <property type="term" value="F:hydrolase activity"/>
    <property type="evidence" value="ECO:0007669"/>
    <property type="project" value="UniProtKB-KW"/>
</dbReference>
<feature type="domain" description="Peptidase M20 dimerisation" evidence="2">
    <location>
        <begin position="183"/>
        <end position="278"/>
    </location>
</feature>
<dbReference type="SUPFAM" id="SSF53187">
    <property type="entry name" value="Zn-dependent exopeptidases"/>
    <property type="match status" value="1"/>
</dbReference>
<reference evidence="3 4" key="1">
    <citation type="submission" date="2018-10" db="EMBL/GenBank/DDBJ databases">
        <title>Kocuria tytouropygialis sp. nov., isolated from the uropygial gland of an American barn owl (Tyto furcata).</title>
        <authorList>
            <person name="Braun M.S."/>
            <person name="Wang E."/>
            <person name="Zimmermann S."/>
            <person name="Wagner H."/>
            <person name="Wink M."/>
        </authorList>
    </citation>
    <scope>NUCLEOTIDE SEQUENCE [LARGE SCALE GENOMIC DNA]</scope>
    <source>
        <strain evidence="3 4">442</strain>
    </source>
</reference>
<comment type="cofactor">
    <cofactor evidence="1">
        <name>Mn(2+)</name>
        <dbReference type="ChEBI" id="CHEBI:29035"/>
    </cofactor>
    <text evidence="1">The Mn(2+) ion enhances activity.</text>
</comment>
<dbReference type="OrthoDB" id="9777385at2"/>
<dbReference type="GO" id="GO:0046872">
    <property type="term" value="F:metal ion binding"/>
    <property type="evidence" value="ECO:0007669"/>
    <property type="project" value="UniProtKB-KW"/>
</dbReference>
<protein>
    <submittedName>
        <fullName evidence="3">Amidohydrolase</fullName>
    </submittedName>
</protein>
<dbReference type="InterPro" id="IPR011650">
    <property type="entry name" value="Peptidase_M20_dimer"/>
</dbReference>
<dbReference type="PANTHER" id="PTHR11014:SF63">
    <property type="entry name" value="METALLOPEPTIDASE, PUTATIVE (AFU_ORTHOLOGUE AFUA_6G09600)-RELATED"/>
    <property type="match status" value="1"/>
</dbReference>
<dbReference type="NCBIfam" id="TIGR01891">
    <property type="entry name" value="amidohydrolases"/>
    <property type="match status" value="1"/>
</dbReference>
<proteinExistence type="predicted"/>
<dbReference type="Gene3D" id="3.40.630.10">
    <property type="entry name" value="Zn peptidases"/>
    <property type="match status" value="1"/>
</dbReference>
<dbReference type="PIRSF" id="PIRSF005962">
    <property type="entry name" value="Pept_M20D_amidohydro"/>
    <property type="match status" value="1"/>
</dbReference>
<dbReference type="InterPro" id="IPR017439">
    <property type="entry name" value="Amidohydrolase"/>
</dbReference>
<evidence type="ECO:0000313" key="4">
    <source>
        <dbReference type="Proteomes" id="UP000249516"/>
    </source>
</evidence>
<feature type="binding site" evidence="1">
    <location>
        <position position="100"/>
    </location>
    <ligand>
        <name>Mn(2+)</name>
        <dbReference type="ChEBI" id="CHEBI:29035"/>
        <label>2</label>
    </ligand>
</feature>
<feature type="binding site" evidence="1">
    <location>
        <position position="164"/>
    </location>
    <ligand>
        <name>Mn(2+)</name>
        <dbReference type="ChEBI" id="CHEBI:29035"/>
        <label>2</label>
    </ligand>
</feature>
<evidence type="ECO:0000259" key="2">
    <source>
        <dbReference type="Pfam" id="PF07687"/>
    </source>
</evidence>
<keyword evidence="1" id="KW-0464">Manganese</keyword>
<dbReference type="Pfam" id="PF01546">
    <property type="entry name" value="Peptidase_M20"/>
    <property type="match status" value="1"/>
</dbReference>
<keyword evidence="3" id="KW-0378">Hydrolase</keyword>
<name>A0A495A9Y3_9MICC</name>
<feature type="binding site" evidence="1">
    <location>
        <position position="365"/>
    </location>
    <ligand>
        <name>Mn(2+)</name>
        <dbReference type="ChEBI" id="CHEBI:29035"/>
        <label>2</label>
    </ligand>
</feature>